<dbReference type="Proteomes" id="UP000321085">
    <property type="component" value="Unassembled WGS sequence"/>
</dbReference>
<dbReference type="EMBL" id="BJYU01000360">
    <property type="protein sequence ID" value="GEO19207.1"/>
    <property type="molecule type" value="Genomic_DNA"/>
</dbReference>
<comment type="caution">
    <text evidence="1">The sequence shown here is derived from an EMBL/GenBank/DDBJ whole genome shotgun (WGS) entry which is preliminary data.</text>
</comment>
<accession>A0A512C576</accession>
<name>A0A512C576_9HYPH</name>
<organism evidence="1 2">
    <name type="scientific">Microvirga aerophila</name>
    <dbReference type="NCBI Taxonomy" id="670291"/>
    <lineage>
        <taxon>Bacteria</taxon>
        <taxon>Pseudomonadati</taxon>
        <taxon>Pseudomonadota</taxon>
        <taxon>Alphaproteobacteria</taxon>
        <taxon>Hyphomicrobiales</taxon>
        <taxon>Methylobacteriaceae</taxon>
        <taxon>Microvirga</taxon>
    </lineage>
</organism>
<dbReference type="AlphaFoldDB" id="A0A512C576"/>
<gene>
    <name evidence="1" type="ORF">MAE02_69030</name>
</gene>
<protein>
    <submittedName>
        <fullName evidence="1">Uncharacterized protein</fullName>
    </submittedName>
</protein>
<evidence type="ECO:0000313" key="1">
    <source>
        <dbReference type="EMBL" id="GEO19207.1"/>
    </source>
</evidence>
<reference evidence="1 2" key="1">
    <citation type="submission" date="2019-07" db="EMBL/GenBank/DDBJ databases">
        <title>Whole genome shotgun sequence of Microvirga aerophila NBRC 106136.</title>
        <authorList>
            <person name="Hosoyama A."/>
            <person name="Uohara A."/>
            <person name="Ohji S."/>
            <person name="Ichikawa N."/>
        </authorList>
    </citation>
    <scope>NUCLEOTIDE SEQUENCE [LARGE SCALE GENOMIC DNA]</scope>
    <source>
        <strain evidence="1 2">NBRC 106136</strain>
    </source>
</reference>
<proteinExistence type="predicted"/>
<sequence length="140" mass="15642">MTKTAKNNVSMLQWNALRVAGSGESFTVNLDTGRYVDWDSLGGEHGGELTKTELKTLDKLAESTWATSLAQGTLDHVTEFGPRNDTVYVDFGLLAGYWTNIFSDNPATLDSYKGNMETDLKLEFYLRQLDAKYIHPDVLI</sequence>
<evidence type="ECO:0000313" key="2">
    <source>
        <dbReference type="Proteomes" id="UP000321085"/>
    </source>
</evidence>
<keyword evidence="2" id="KW-1185">Reference proteome</keyword>
<dbReference type="RefSeq" id="WP_114189474.1">
    <property type="nucleotide sequence ID" value="NZ_QOIO01000154.1"/>
</dbReference>